<dbReference type="RefSeq" id="WP_425559525.1">
    <property type="nucleotide sequence ID" value="NZ_BAABLN010000033.1"/>
</dbReference>
<evidence type="ECO:0000256" key="7">
    <source>
        <dbReference type="HAMAP-Rule" id="MF_01215"/>
    </source>
</evidence>
<feature type="region of interest" description="Disordered" evidence="8">
    <location>
        <begin position="1"/>
        <end position="28"/>
    </location>
</feature>
<dbReference type="CDD" id="cd04725">
    <property type="entry name" value="OMP_decarboxylase_like"/>
    <property type="match status" value="1"/>
</dbReference>
<dbReference type="NCBIfam" id="TIGR02127">
    <property type="entry name" value="pyrF_sub2"/>
    <property type="match status" value="1"/>
</dbReference>
<evidence type="ECO:0000256" key="2">
    <source>
        <dbReference type="ARBA" id="ARBA00008847"/>
    </source>
</evidence>
<evidence type="ECO:0000256" key="3">
    <source>
        <dbReference type="ARBA" id="ARBA00022793"/>
    </source>
</evidence>
<evidence type="ECO:0000313" key="11">
    <source>
        <dbReference type="Proteomes" id="UP001501446"/>
    </source>
</evidence>
<dbReference type="PROSITE" id="PS00156">
    <property type="entry name" value="OMPDECASE"/>
    <property type="match status" value="1"/>
</dbReference>
<organism evidence="10 11">
    <name type="scientific">Kocuria gwangalliensis</name>
    <dbReference type="NCBI Taxonomy" id="501592"/>
    <lineage>
        <taxon>Bacteria</taxon>
        <taxon>Bacillati</taxon>
        <taxon>Actinomycetota</taxon>
        <taxon>Actinomycetes</taxon>
        <taxon>Micrococcales</taxon>
        <taxon>Micrococcaceae</taxon>
        <taxon>Kocuria</taxon>
    </lineage>
</organism>
<dbReference type="EMBL" id="BAABLN010000033">
    <property type="protein sequence ID" value="GAA4702479.1"/>
    <property type="molecule type" value="Genomic_DNA"/>
</dbReference>
<comment type="pathway">
    <text evidence="1 7">Pyrimidine metabolism; UMP biosynthesis via de novo pathway; UMP from orotate: step 2/2.</text>
</comment>
<evidence type="ECO:0000256" key="6">
    <source>
        <dbReference type="ARBA" id="ARBA00049157"/>
    </source>
</evidence>
<keyword evidence="11" id="KW-1185">Reference proteome</keyword>
<dbReference type="PANTHER" id="PTHR43375:SF1">
    <property type="entry name" value="OROTIDINE 5'-PHOSPHATE DECARBOXYLASE"/>
    <property type="match status" value="1"/>
</dbReference>
<dbReference type="InterPro" id="IPR011060">
    <property type="entry name" value="RibuloseP-bd_barrel"/>
</dbReference>
<dbReference type="HAMAP" id="MF_01215">
    <property type="entry name" value="OMPdecase_type2"/>
    <property type="match status" value="1"/>
</dbReference>
<dbReference type="SMART" id="SM00934">
    <property type="entry name" value="OMPdecase"/>
    <property type="match status" value="1"/>
</dbReference>
<feature type="compositionally biased region" description="Low complexity" evidence="8">
    <location>
        <begin position="12"/>
        <end position="23"/>
    </location>
</feature>
<comment type="catalytic activity">
    <reaction evidence="6 7">
        <text>orotidine 5'-phosphate + H(+) = UMP + CO2</text>
        <dbReference type="Rhea" id="RHEA:11596"/>
        <dbReference type="ChEBI" id="CHEBI:15378"/>
        <dbReference type="ChEBI" id="CHEBI:16526"/>
        <dbReference type="ChEBI" id="CHEBI:57538"/>
        <dbReference type="ChEBI" id="CHEBI:57865"/>
        <dbReference type="EC" id="4.1.1.23"/>
    </reaction>
</comment>
<evidence type="ECO:0000313" key="10">
    <source>
        <dbReference type="EMBL" id="GAA4702479.1"/>
    </source>
</evidence>
<sequence length="342" mass="35263">MAEQGTQRAGDDAAASSPAAGAPQRSGVTREAFGARLRRAMVEHGPLCVGIDPHPGLLDAWGLPHTVAGLEKFSLTVVEAAAGHAATLKPQVALYEAFGSAGLAVLERVLRDCREAGVLTIADAKRGDIGSTMAAYATAWLSDDSPLAADSVTLSPYLGFESLRPALDLARQTGRGTFVLALTSNPEGASVQHVGGDESVAKTILRAVQEENRHVTAATRENTETGITQNTAINPPGTNCDRIVINRINAPLGSCGVVIGATVSAALSDLRIDLRNFNGPILSPGYGAQGADANAVAGVFDQVSGNVLANSSRGVLRHGPDLSALRSAIQRSGDELNTALYG</sequence>
<evidence type="ECO:0000256" key="5">
    <source>
        <dbReference type="ARBA" id="ARBA00023239"/>
    </source>
</evidence>
<protein>
    <recommendedName>
        <fullName evidence="7">Orotidine 5'-phosphate decarboxylase</fullName>
        <ecNumber evidence="7">4.1.1.23</ecNumber>
    </recommendedName>
    <alternativeName>
        <fullName evidence="7">OMP decarboxylase</fullName>
        <shortName evidence="7">OMPDCase</shortName>
        <shortName evidence="7">OMPdecase</shortName>
    </alternativeName>
</protein>
<dbReference type="InterPro" id="IPR013785">
    <property type="entry name" value="Aldolase_TIM"/>
</dbReference>
<accession>A0ABP8X897</accession>
<dbReference type="EC" id="4.1.1.23" evidence="7"/>
<dbReference type="Gene3D" id="3.20.20.70">
    <property type="entry name" value="Aldolase class I"/>
    <property type="match status" value="1"/>
</dbReference>
<dbReference type="Proteomes" id="UP001501446">
    <property type="component" value="Unassembled WGS sequence"/>
</dbReference>
<keyword evidence="5 7" id="KW-0456">Lyase</keyword>
<keyword evidence="4 7" id="KW-0665">Pyrimidine biosynthesis</keyword>
<dbReference type="InterPro" id="IPR018089">
    <property type="entry name" value="OMPdecase_AS"/>
</dbReference>
<dbReference type="SUPFAM" id="SSF51366">
    <property type="entry name" value="Ribulose-phoshate binding barrel"/>
    <property type="match status" value="1"/>
</dbReference>
<dbReference type="InterPro" id="IPR001754">
    <property type="entry name" value="OMPdeCOase_dom"/>
</dbReference>
<feature type="active site" description="Proton donor" evidence="7">
    <location>
        <position position="125"/>
    </location>
</feature>
<evidence type="ECO:0000259" key="9">
    <source>
        <dbReference type="SMART" id="SM00934"/>
    </source>
</evidence>
<reference evidence="11" key="1">
    <citation type="journal article" date="2019" name="Int. J. Syst. Evol. Microbiol.">
        <title>The Global Catalogue of Microorganisms (GCM) 10K type strain sequencing project: providing services to taxonomists for standard genome sequencing and annotation.</title>
        <authorList>
            <consortium name="The Broad Institute Genomics Platform"/>
            <consortium name="The Broad Institute Genome Sequencing Center for Infectious Disease"/>
            <person name="Wu L."/>
            <person name="Ma J."/>
        </authorList>
    </citation>
    <scope>NUCLEOTIDE SEQUENCE [LARGE SCALE GENOMIC DNA]</scope>
    <source>
        <strain evidence="11">JCM 18958</strain>
    </source>
</reference>
<keyword evidence="3 7" id="KW-0210">Decarboxylase</keyword>
<evidence type="ECO:0000256" key="8">
    <source>
        <dbReference type="SAM" id="MobiDB-lite"/>
    </source>
</evidence>
<evidence type="ECO:0000256" key="4">
    <source>
        <dbReference type="ARBA" id="ARBA00022975"/>
    </source>
</evidence>
<name>A0ABP8X897_9MICC</name>
<dbReference type="Pfam" id="PF00215">
    <property type="entry name" value="OMPdecase"/>
    <property type="match status" value="1"/>
</dbReference>
<proteinExistence type="inferred from homology"/>
<gene>
    <name evidence="7 10" type="primary">pyrF</name>
    <name evidence="10" type="ORF">GCM10025781_21240</name>
</gene>
<dbReference type="PANTHER" id="PTHR43375">
    <property type="entry name" value="OROTIDINE 5'-PHOSPHATE DECARBOXYLASE"/>
    <property type="match status" value="1"/>
</dbReference>
<evidence type="ECO:0000256" key="1">
    <source>
        <dbReference type="ARBA" id="ARBA00004861"/>
    </source>
</evidence>
<comment type="similarity">
    <text evidence="2 7">Belongs to the OMP decarboxylase family. Type 2 subfamily.</text>
</comment>
<feature type="domain" description="Orotidine 5'-phosphate decarboxylase" evidence="9">
    <location>
        <begin position="46"/>
        <end position="328"/>
    </location>
</feature>
<dbReference type="InterPro" id="IPR011995">
    <property type="entry name" value="OMPdecase_type-2"/>
</dbReference>
<comment type="caution">
    <text evidence="10">The sequence shown here is derived from an EMBL/GenBank/DDBJ whole genome shotgun (WGS) entry which is preliminary data.</text>
</comment>